<feature type="region of interest" description="Disordered" evidence="1">
    <location>
        <begin position="1"/>
        <end position="20"/>
    </location>
</feature>
<dbReference type="Proteomes" id="UP000053144">
    <property type="component" value="Chromosome 5"/>
</dbReference>
<dbReference type="AlphaFoldDB" id="A0A0L9UIJ4"/>
<evidence type="ECO:0000256" key="1">
    <source>
        <dbReference type="SAM" id="MobiDB-lite"/>
    </source>
</evidence>
<protein>
    <submittedName>
        <fullName evidence="2">Uncharacterized protein</fullName>
    </submittedName>
</protein>
<accession>A0A0L9UIJ4</accession>
<name>A0A0L9UIJ4_PHAAN</name>
<dbReference type="EMBL" id="CM003375">
    <property type="protein sequence ID" value="KOM42501.1"/>
    <property type="molecule type" value="Genomic_DNA"/>
</dbReference>
<proteinExistence type="predicted"/>
<evidence type="ECO:0000313" key="2">
    <source>
        <dbReference type="EMBL" id="KOM42501.1"/>
    </source>
</evidence>
<gene>
    <name evidence="2" type="ORF">LR48_Vigan05g010500</name>
</gene>
<feature type="compositionally biased region" description="Basic residues" evidence="1">
    <location>
        <begin position="75"/>
        <end position="84"/>
    </location>
</feature>
<organism evidence="2 3">
    <name type="scientific">Phaseolus angularis</name>
    <name type="common">Azuki bean</name>
    <name type="synonym">Vigna angularis</name>
    <dbReference type="NCBI Taxonomy" id="3914"/>
    <lineage>
        <taxon>Eukaryota</taxon>
        <taxon>Viridiplantae</taxon>
        <taxon>Streptophyta</taxon>
        <taxon>Embryophyta</taxon>
        <taxon>Tracheophyta</taxon>
        <taxon>Spermatophyta</taxon>
        <taxon>Magnoliopsida</taxon>
        <taxon>eudicotyledons</taxon>
        <taxon>Gunneridae</taxon>
        <taxon>Pentapetalae</taxon>
        <taxon>rosids</taxon>
        <taxon>fabids</taxon>
        <taxon>Fabales</taxon>
        <taxon>Fabaceae</taxon>
        <taxon>Papilionoideae</taxon>
        <taxon>50 kb inversion clade</taxon>
        <taxon>NPAAA clade</taxon>
        <taxon>indigoferoid/millettioid clade</taxon>
        <taxon>Phaseoleae</taxon>
        <taxon>Vigna</taxon>
    </lineage>
</organism>
<feature type="region of interest" description="Disordered" evidence="1">
    <location>
        <begin position="50"/>
        <end position="110"/>
    </location>
</feature>
<reference evidence="3" key="1">
    <citation type="journal article" date="2015" name="Proc. Natl. Acad. Sci. U.S.A.">
        <title>Genome sequencing of adzuki bean (Vigna angularis) provides insight into high starch and low fat accumulation and domestication.</title>
        <authorList>
            <person name="Yang K."/>
            <person name="Tian Z."/>
            <person name="Chen C."/>
            <person name="Luo L."/>
            <person name="Zhao B."/>
            <person name="Wang Z."/>
            <person name="Yu L."/>
            <person name="Li Y."/>
            <person name="Sun Y."/>
            <person name="Li W."/>
            <person name="Chen Y."/>
            <person name="Li Y."/>
            <person name="Zhang Y."/>
            <person name="Ai D."/>
            <person name="Zhao J."/>
            <person name="Shang C."/>
            <person name="Ma Y."/>
            <person name="Wu B."/>
            <person name="Wang M."/>
            <person name="Gao L."/>
            <person name="Sun D."/>
            <person name="Zhang P."/>
            <person name="Guo F."/>
            <person name="Wang W."/>
            <person name="Li Y."/>
            <person name="Wang J."/>
            <person name="Varshney R.K."/>
            <person name="Wang J."/>
            <person name="Ling H.Q."/>
            <person name="Wan P."/>
        </authorList>
    </citation>
    <scope>NUCLEOTIDE SEQUENCE</scope>
    <source>
        <strain evidence="3">cv. Jingnong 6</strain>
    </source>
</reference>
<dbReference type="Gramene" id="KOM42501">
    <property type="protein sequence ID" value="KOM42501"/>
    <property type="gene ID" value="LR48_Vigan05g010500"/>
</dbReference>
<evidence type="ECO:0000313" key="3">
    <source>
        <dbReference type="Proteomes" id="UP000053144"/>
    </source>
</evidence>
<sequence length="247" mass="26596">MKGDDVANTYSICKPGGGHGWRLGAPTEALTEPLVVACSKVEGTTTCPKLEGRHISQKKKRGAAPPALGSAIGPRQRRRQARQWRPRDGGGESSTESEDPDLVAGSGADFDVHDGGFGVGGDEVLEEKVGVGAGAVGGGDDDGAMECQEEGADGGWDGEGGVEGELGGAPVVFLQWRVELSRIVHQQTQNVVLCHVTRHLVLWHFQHFHSSKTEKRGMRKKTPTTIQQINKTHYTVWGSRKRLEEEK</sequence>